<gene>
    <name evidence="8" type="ORF">ACFPFW_16230</name>
</gene>
<dbReference type="EMBL" id="JBHSJF010000008">
    <property type="protein sequence ID" value="MFC5069567.1"/>
    <property type="molecule type" value="Genomic_DNA"/>
</dbReference>
<feature type="chain" id="PRO_5047185765" evidence="6">
    <location>
        <begin position="25"/>
        <end position="417"/>
    </location>
</feature>
<comment type="caution">
    <text evidence="8">The sequence shown here is derived from an EMBL/GenBank/DDBJ whole genome shotgun (WGS) entry which is preliminary data.</text>
</comment>
<protein>
    <submittedName>
        <fullName evidence="8">Outer membrane protein</fullName>
    </submittedName>
</protein>
<feature type="domain" description="Outer membrane protein beta-barrel" evidence="7">
    <location>
        <begin position="30"/>
        <end position="205"/>
    </location>
</feature>
<proteinExistence type="inferred from homology"/>
<comment type="subcellular location">
    <subcellularLocation>
        <location evidence="1">Cell outer membrane</location>
    </subcellularLocation>
</comment>
<dbReference type="SUPFAM" id="SSF56925">
    <property type="entry name" value="OMPA-like"/>
    <property type="match status" value="2"/>
</dbReference>
<evidence type="ECO:0000259" key="7">
    <source>
        <dbReference type="Pfam" id="PF13505"/>
    </source>
</evidence>
<dbReference type="Pfam" id="PF13505">
    <property type="entry name" value="OMP_b-brl"/>
    <property type="match status" value="2"/>
</dbReference>
<name>A0ABV9Z786_9HYPH</name>
<organism evidence="8 9">
    <name type="scientific">Flaviflagellibacter deserti</name>
    <dbReference type="NCBI Taxonomy" id="2267266"/>
    <lineage>
        <taxon>Bacteria</taxon>
        <taxon>Pseudomonadati</taxon>
        <taxon>Pseudomonadota</taxon>
        <taxon>Alphaproteobacteria</taxon>
        <taxon>Hyphomicrobiales</taxon>
        <taxon>Flaviflagellibacter</taxon>
    </lineage>
</organism>
<reference evidence="9" key="1">
    <citation type="journal article" date="2019" name="Int. J. Syst. Evol. Microbiol.">
        <title>The Global Catalogue of Microorganisms (GCM) 10K type strain sequencing project: providing services to taxonomists for standard genome sequencing and annotation.</title>
        <authorList>
            <consortium name="The Broad Institute Genomics Platform"/>
            <consortium name="The Broad Institute Genome Sequencing Center for Infectious Disease"/>
            <person name="Wu L."/>
            <person name="Ma J."/>
        </authorList>
    </citation>
    <scope>NUCLEOTIDE SEQUENCE [LARGE SCALE GENOMIC DNA]</scope>
    <source>
        <strain evidence="9">CGMCC 1.16444</strain>
    </source>
</reference>
<dbReference type="RefSeq" id="WP_114956402.1">
    <property type="nucleotide sequence ID" value="NZ_JBHSJF010000008.1"/>
</dbReference>
<dbReference type="PANTHER" id="PTHR34001">
    <property type="entry name" value="BLL7405 PROTEIN"/>
    <property type="match status" value="1"/>
</dbReference>
<dbReference type="Gene3D" id="2.40.160.20">
    <property type="match status" value="2"/>
</dbReference>
<evidence type="ECO:0000313" key="8">
    <source>
        <dbReference type="EMBL" id="MFC5069567.1"/>
    </source>
</evidence>
<feature type="signal peptide" evidence="6">
    <location>
        <begin position="1"/>
        <end position="24"/>
    </location>
</feature>
<evidence type="ECO:0000256" key="4">
    <source>
        <dbReference type="ARBA" id="ARBA00023237"/>
    </source>
</evidence>
<evidence type="ECO:0000256" key="3">
    <source>
        <dbReference type="ARBA" id="ARBA00023136"/>
    </source>
</evidence>
<keyword evidence="2 6" id="KW-0732">Signal</keyword>
<evidence type="ECO:0000256" key="1">
    <source>
        <dbReference type="ARBA" id="ARBA00004442"/>
    </source>
</evidence>
<keyword evidence="3" id="KW-0472">Membrane</keyword>
<keyword evidence="4" id="KW-0998">Cell outer membrane</keyword>
<accession>A0ABV9Z786</accession>
<keyword evidence="9" id="KW-1185">Reference proteome</keyword>
<dbReference type="PANTHER" id="PTHR34001:SF3">
    <property type="entry name" value="BLL7405 PROTEIN"/>
    <property type="match status" value="1"/>
</dbReference>
<dbReference type="InterPro" id="IPR011250">
    <property type="entry name" value="OMP/PagP_B-barrel"/>
</dbReference>
<dbReference type="InterPro" id="IPR051692">
    <property type="entry name" value="OMP-like"/>
</dbReference>
<sequence length="417" mass="44028">MSRLFPHLPISGAALILSAGLASAADIPAATSPVYSAFPASNWEGFYAGSLVGYGWADFDVGGGNAVVDGTTGGPLIGYNWQSGSFVYGLEGDLTLHEIRGNINESVIPTEADTLYSAHVRGRVGYDLGWALPYIAGGFAANESYVRDQATGFDGDNQHLFGWTVGAGVDVDIGETFVGPVTLRVEYLYEDLSSELFAVGGGMDVSQSSHFIRGAIISKIGGRSPSHSTETSTDWSGAYAGLMVAYGSMNVSTSGGGIDDGFDADGPAGGIYSGRNWQWGNVVAGLDGSLLLTDFKGSGSQPGGFDTDFRNNIQGDARLRLGYAVGDFLPFIAGGVSWTRSEQEATNVSDTHRGRVPAKLWNVGAGVDYRLTETISLRGEYMYVQSFDAKSPEFGGIATDQELDAHEVRFGAAYHFN</sequence>
<dbReference type="InterPro" id="IPR027385">
    <property type="entry name" value="Beta-barrel_OMP"/>
</dbReference>
<evidence type="ECO:0000256" key="5">
    <source>
        <dbReference type="ARBA" id="ARBA00038306"/>
    </source>
</evidence>
<evidence type="ECO:0000313" key="9">
    <source>
        <dbReference type="Proteomes" id="UP001595796"/>
    </source>
</evidence>
<feature type="domain" description="Outer membrane protein beta-barrel" evidence="7">
    <location>
        <begin position="232"/>
        <end position="416"/>
    </location>
</feature>
<evidence type="ECO:0000256" key="2">
    <source>
        <dbReference type="ARBA" id="ARBA00022729"/>
    </source>
</evidence>
<comment type="similarity">
    <text evidence="5">Belongs to the Omp25/RopB family.</text>
</comment>
<dbReference type="Proteomes" id="UP001595796">
    <property type="component" value="Unassembled WGS sequence"/>
</dbReference>
<evidence type="ECO:0000256" key="6">
    <source>
        <dbReference type="SAM" id="SignalP"/>
    </source>
</evidence>